<evidence type="ECO:0000256" key="2">
    <source>
        <dbReference type="ARBA" id="ARBA00023316"/>
    </source>
</evidence>
<organism evidence="6 7">
    <name type="scientific">Phormidesmis priestleyi</name>
    <dbReference type="NCBI Taxonomy" id="268141"/>
    <lineage>
        <taxon>Bacteria</taxon>
        <taxon>Bacillati</taxon>
        <taxon>Cyanobacteriota</taxon>
        <taxon>Cyanophyceae</taxon>
        <taxon>Leptolyngbyales</taxon>
        <taxon>Leptolyngbyaceae</taxon>
        <taxon>Phormidesmis</taxon>
    </lineage>
</organism>
<feature type="signal peptide" evidence="3">
    <location>
        <begin position="1"/>
        <end position="32"/>
    </location>
</feature>
<keyword evidence="3" id="KW-0732">Signal</keyword>
<evidence type="ECO:0000313" key="6">
    <source>
        <dbReference type="EMBL" id="PZO54191.1"/>
    </source>
</evidence>
<dbReference type="InterPro" id="IPR009009">
    <property type="entry name" value="RlpA-like_DPBB"/>
</dbReference>
<dbReference type="AlphaFoldDB" id="A0A2W4Z5Q3"/>
<dbReference type="InterPro" id="IPR036908">
    <property type="entry name" value="RlpA-like_sf"/>
</dbReference>
<dbReference type="Gene3D" id="2.40.40.10">
    <property type="entry name" value="RlpA-like domain"/>
    <property type="match status" value="1"/>
</dbReference>
<evidence type="ECO:0000256" key="1">
    <source>
        <dbReference type="ARBA" id="ARBA00023239"/>
    </source>
</evidence>
<reference evidence="7" key="1">
    <citation type="submission" date="2018-04" db="EMBL/GenBank/DDBJ databases">
        <authorList>
            <person name="Cornet L."/>
        </authorList>
    </citation>
    <scope>NUCLEOTIDE SEQUENCE [LARGE SCALE GENOMIC DNA]</scope>
</reference>
<gene>
    <name evidence="3" type="primary">rlpA</name>
    <name evidence="6" type="ORF">DCF15_11955</name>
</gene>
<feature type="chain" id="PRO_5016185593" description="Probable endolytic peptidoglycan transglycosylase RlpA" evidence="3">
    <location>
        <begin position="33"/>
        <end position="359"/>
    </location>
</feature>
<evidence type="ECO:0000256" key="3">
    <source>
        <dbReference type="HAMAP-Rule" id="MF_02071"/>
    </source>
</evidence>
<dbReference type="HAMAP" id="MF_02071">
    <property type="entry name" value="RlpA"/>
    <property type="match status" value="1"/>
</dbReference>
<comment type="similarity">
    <text evidence="3 4">Belongs to the RlpA family.</text>
</comment>
<protein>
    <recommendedName>
        <fullName evidence="3">Probable endolytic peptidoglycan transglycosylase RlpA</fullName>
        <ecNumber evidence="3">4.2.2.-</ecNumber>
    </recommendedName>
</protein>
<dbReference type="PANTHER" id="PTHR34183:SF8">
    <property type="entry name" value="ENDOLYTIC PEPTIDOGLYCAN TRANSGLYCOSYLASE RLPA-RELATED"/>
    <property type="match status" value="1"/>
</dbReference>
<name>A0A2W4Z5Q3_9CYAN</name>
<dbReference type="Pfam" id="PF03330">
    <property type="entry name" value="DPBB_1"/>
    <property type="match status" value="1"/>
</dbReference>
<dbReference type="SUPFAM" id="SSF50685">
    <property type="entry name" value="Barwin-like endoglucanases"/>
    <property type="match status" value="1"/>
</dbReference>
<reference evidence="6 7" key="2">
    <citation type="submission" date="2018-06" db="EMBL/GenBank/DDBJ databases">
        <title>Metagenomic assembly of (sub)arctic Cyanobacteria and their associated microbiome from non-axenic cultures.</title>
        <authorList>
            <person name="Baurain D."/>
        </authorList>
    </citation>
    <scope>NUCLEOTIDE SEQUENCE [LARGE SCALE GENOMIC DNA]</scope>
    <source>
        <strain evidence="6">ULC027bin1</strain>
    </source>
</reference>
<keyword evidence="2 3" id="KW-0961">Cell wall biogenesis/degradation</keyword>
<dbReference type="GO" id="GO:0008932">
    <property type="term" value="F:lytic endotransglycosylase activity"/>
    <property type="evidence" value="ECO:0007669"/>
    <property type="project" value="UniProtKB-UniRule"/>
</dbReference>
<dbReference type="GO" id="GO:0071555">
    <property type="term" value="P:cell wall organization"/>
    <property type="evidence" value="ECO:0007669"/>
    <property type="project" value="UniProtKB-KW"/>
</dbReference>
<dbReference type="CDD" id="cd22268">
    <property type="entry name" value="DPBB_RlpA-like"/>
    <property type="match status" value="1"/>
</dbReference>
<sequence length="359" mass="36821" precursor="true">MLLFNDSIKRQFTTSLAAAVLLSAASASLANAQIPNGALTEALSNSFSTQAASANEALASSSLAANTSASGTSGEANHLPASSEFSAVGNNILVYAHSIDGRQAATLYVKNIPVLTFIGTEVSSLSNRSDTVALAASRTDLSLQTSPVRSEALLSAAQANDPISRATALGAQLSAEGLSAEDLSVRWNEASKGFTVTLANSDLVALDSRTVLADTTQNPAEDALQVTNRLRRLIGSATPITEIEGMPEPVVEVAPVQTVAIVSSTTGSASWYGPGFNGRLSASGEVFNQNALTAAHRTLPFGTKVLVTNLANGRQVTVRINDRGPYSGHRVIDLSAGAADAIGLISAGTGTVQLDVLAN</sequence>
<dbReference type="EMBL" id="QBMP01000117">
    <property type="protein sequence ID" value="PZO54191.1"/>
    <property type="molecule type" value="Genomic_DNA"/>
</dbReference>
<proteinExistence type="inferred from homology"/>
<dbReference type="PANTHER" id="PTHR34183">
    <property type="entry name" value="ENDOLYTIC PEPTIDOGLYCAN TRANSGLYCOSYLASE RLPA"/>
    <property type="match status" value="1"/>
</dbReference>
<dbReference type="InterPro" id="IPR034718">
    <property type="entry name" value="RlpA"/>
</dbReference>
<dbReference type="EC" id="4.2.2.-" evidence="3"/>
<evidence type="ECO:0000313" key="7">
    <source>
        <dbReference type="Proteomes" id="UP000249794"/>
    </source>
</evidence>
<accession>A0A2W4Z5Q3</accession>
<dbReference type="NCBIfam" id="TIGR00413">
    <property type="entry name" value="rlpA"/>
    <property type="match status" value="1"/>
</dbReference>
<keyword evidence="1 3" id="KW-0456">Lyase</keyword>
<dbReference type="GO" id="GO:0000270">
    <property type="term" value="P:peptidoglycan metabolic process"/>
    <property type="evidence" value="ECO:0007669"/>
    <property type="project" value="UniProtKB-UniRule"/>
</dbReference>
<comment type="caution">
    <text evidence="6">The sequence shown here is derived from an EMBL/GenBank/DDBJ whole genome shotgun (WGS) entry which is preliminary data.</text>
</comment>
<dbReference type="InterPro" id="IPR012997">
    <property type="entry name" value="RplA"/>
</dbReference>
<feature type="domain" description="RlpA-like protein double-psi beta-barrel" evidence="5">
    <location>
        <begin position="265"/>
        <end position="353"/>
    </location>
</feature>
<comment type="function">
    <text evidence="3">Lytic transglycosylase with a strong preference for naked glycan strands that lack stem peptides.</text>
</comment>
<evidence type="ECO:0000256" key="4">
    <source>
        <dbReference type="RuleBase" id="RU003495"/>
    </source>
</evidence>
<evidence type="ECO:0000259" key="5">
    <source>
        <dbReference type="Pfam" id="PF03330"/>
    </source>
</evidence>
<dbReference type="Proteomes" id="UP000249794">
    <property type="component" value="Unassembled WGS sequence"/>
</dbReference>